<reference evidence="1 2" key="1">
    <citation type="journal article" date="2008" name="Nat. Biotechnol.">
        <title>Genome sequencing and analysis of the filamentous fungus Penicillium chrysogenum.</title>
        <authorList>
            <person name="van den Berg M.A."/>
            <person name="Albang R."/>
            <person name="Albermann K."/>
            <person name="Badger J.H."/>
            <person name="Daran J.-M."/>
            <person name="Driessen A.J.M."/>
            <person name="Garcia-Estrada C."/>
            <person name="Fedorova N.D."/>
            <person name="Harris D.M."/>
            <person name="Heijne W.H.M."/>
            <person name="Joardar V.S."/>
            <person name="Kiel J.A.K.W."/>
            <person name="Kovalchuk A."/>
            <person name="Martin J.F."/>
            <person name="Nierman W.C."/>
            <person name="Nijland J.G."/>
            <person name="Pronk J.T."/>
            <person name="Roubos J.A."/>
            <person name="van der Klei I.J."/>
            <person name="van Peij N.N.M.E."/>
            <person name="Veenhuis M."/>
            <person name="von Doehren H."/>
            <person name="Wagner C."/>
            <person name="Wortman J.R."/>
            <person name="Bovenberg R.A.L."/>
        </authorList>
    </citation>
    <scope>NUCLEOTIDE SEQUENCE [LARGE SCALE GENOMIC DNA]</scope>
    <source>
        <strain evidence="2">ATCC 28089 / DSM 1075 / NRRL 1951 / Wisconsin 54-1255</strain>
    </source>
</reference>
<dbReference type="OrthoDB" id="4524525at2759"/>
<dbReference type="GeneID" id="8304929"/>
<dbReference type="eggNOG" id="ENOG502RNFR">
    <property type="taxonomic scope" value="Eukaryota"/>
</dbReference>
<accession>B6HLF6</accession>
<sequence length="392" mass="45519">MVFDGMPYRKDPSNTWNFGRKGWSSLPSCLLCALPIVEVWINGDRPTRREMDDEQERWKTYDDSAKKHVLVPSAEVEKTIFHKQPQIWKALYRGILVEPDQRHRLTGITVFDGDWGAQKFPRSPHQARIGSRLDCAFMPKYAANLLEELGAARVTSPEGPDPYWPPAERPGYLVHAHCWALFGQLIEGGITRIEVNLDVFVQAAQHFWQKDRLRDTHDYQTRWSIQHEILSDPDSPSPSYCEMEERALRNMRASCQNPLFVLKLEEAIQRNRIRGEVHLHVGFGNFPLDLAVLVIDIVIPAKYTAIEVQNARNLLEAFRWTLPDGYWQKRCDSSLLFEVKKLKKTKTQVDWQALGLDLMSLLVEDEFTSGLRNRERVLLFMGHIKRRFIELL</sequence>
<dbReference type="Proteomes" id="UP000000724">
    <property type="component" value="Contig Pc00c21"/>
</dbReference>
<protein>
    <submittedName>
        <fullName evidence="1">Uncharacterized protein</fullName>
    </submittedName>
</protein>
<proteinExistence type="predicted"/>
<dbReference type="AlphaFoldDB" id="B6HLF6"/>
<dbReference type="EMBL" id="AM920436">
    <property type="protein sequence ID" value="CAP96996.1"/>
    <property type="molecule type" value="Genomic_DNA"/>
</dbReference>
<dbReference type="OMA" id="YLVHAHC"/>
<keyword evidence="2" id="KW-1185">Reference proteome</keyword>
<dbReference type="VEuPathDB" id="FungiDB:PCH_Pc21g20990"/>
<dbReference type="HOGENOM" id="CLU_063504_0_0_1"/>
<gene>
    <name evidence="1" type="ORF">Pc21g20990</name>
    <name evidence="1" type="ORF">PCH_Pc21g20990</name>
</gene>
<name>B6HLF6_PENRW</name>
<organism evidence="1 2">
    <name type="scientific">Penicillium rubens (strain ATCC 28089 / DSM 1075 / NRRL 1951 / Wisconsin 54-1255)</name>
    <name type="common">Penicillium chrysogenum</name>
    <dbReference type="NCBI Taxonomy" id="500485"/>
    <lineage>
        <taxon>Eukaryota</taxon>
        <taxon>Fungi</taxon>
        <taxon>Dikarya</taxon>
        <taxon>Ascomycota</taxon>
        <taxon>Pezizomycotina</taxon>
        <taxon>Eurotiomycetes</taxon>
        <taxon>Eurotiomycetidae</taxon>
        <taxon>Eurotiales</taxon>
        <taxon>Aspergillaceae</taxon>
        <taxon>Penicillium</taxon>
        <taxon>Penicillium chrysogenum species complex</taxon>
    </lineage>
</organism>
<dbReference type="KEGG" id="pcs:N7525_006427"/>
<evidence type="ECO:0000313" key="1">
    <source>
        <dbReference type="EMBL" id="CAP96996.1"/>
    </source>
</evidence>
<evidence type="ECO:0000313" key="2">
    <source>
        <dbReference type="Proteomes" id="UP000000724"/>
    </source>
</evidence>